<evidence type="ECO:0000313" key="3">
    <source>
        <dbReference type="Proteomes" id="UP000001798"/>
    </source>
</evidence>
<sequence>MMPIYLLLEYWSQCHALQKLQLGNEWQDKVMLECPMKHGIMTRPEHQTTNLSITHRASDTFQVLSVPQRRLFNQVTNIMSSSNNNAKDVSENGDVATSEADLAQAFKELQRGEKTAQMLESNLANLEKKIDDLLASFEAQGSAQTETNQDDSTRN</sequence>
<keyword evidence="3" id="KW-1185">Reference proteome</keyword>
<reference evidence="2 3" key="3">
    <citation type="journal article" date="2017" name="Mol. Plant Pathol.">
        <title>A gapless genome sequence of the fungus Botrytis cinerea.</title>
        <authorList>
            <person name="Van Kan J.A."/>
            <person name="Stassen J.H."/>
            <person name="Mosbach A."/>
            <person name="Van Der Lee T.A."/>
            <person name="Faino L."/>
            <person name="Farmer A.D."/>
            <person name="Papasotiriou D.G."/>
            <person name="Zhou S."/>
            <person name="Seidl M.F."/>
            <person name="Cottam E."/>
            <person name="Edel D."/>
            <person name="Hahn M."/>
            <person name="Schwartz D.C."/>
            <person name="Dietrich R.A."/>
            <person name="Widdison S."/>
            <person name="Scalliet G."/>
        </authorList>
    </citation>
    <scope>NUCLEOTIDE SEQUENCE [LARGE SCALE GENOMIC DNA]</scope>
    <source>
        <strain evidence="2 3">B05.10</strain>
    </source>
</reference>
<dbReference type="KEGG" id="bfu:BCIN_01g08830"/>
<name>A0A384J6T7_BOTFB</name>
<dbReference type="GeneID" id="5441575"/>
<proteinExistence type="predicted"/>
<dbReference type="Proteomes" id="UP000001798">
    <property type="component" value="Chromosome 1"/>
</dbReference>
<evidence type="ECO:0000256" key="1">
    <source>
        <dbReference type="SAM" id="Coils"/>
    </source>
</evidence>
<dbReference type="OrthoDB" id="5398685at2759"/>
<accession>A0A384J6T7</accession>
<dbReference type="RefSeq" id="XP_001560933.2">
    <property type="nucleotide sequence ID" value="XM_001560883.2"/>
</dbReference>
<feature type="coiled-coil region" evidence="1">
    <location>
        <begin position="102"/>
        <end position="136"/>
    </location>
</feature>
<dbReference type="EMBL" id="CP009805">
    <property type="protein sequence ID" value="ATZ46249.1"/>
    <property type="molecule type" value="Genomic_DNA"/>
</dbReference>
<dbReference type="AlphaFoldDB" id="A0A384J6T7"/>
<reference evidence="2 3" key="2">
    <citation type="journal article" date="2012" name="Eukaryot. Cell">
        <title>Genome update of Botrytis cinerea strains B05.10 and T4.</title>
        <authorList>
            <person name="Staats M."/>
            <person name="van Kan J.A."/>
        </authorList>
    </citation>
    <scope>NUCLEOTIDE SEQUENCE [LARGE SCALE GENOMIC DNA]</scope>
    <source>
        <strain evidence="2 3">B05.10</strain>
    </source>
</reference>
<organism evidence="2 3">
    <name type="scientific">Botryotinia fuckeliana (strain B05.10)</name>
    <name type="common">Noble rot fungus</name>
    <name type="synonym">Botrytis cinerea</name>
    <dbReference type="NCBI Taxonomy" id="332648"/>
    <lineage>
        <taxon>Eukaryota</taxon>
        <taxon>Fungi</taxon>
        <taxon>Dikarya</taxon>
        <taxon>Ascomycota</taxon>
        <taxon>Pezizomycotina</taxon>
        <taxon>Leotiomycetes</taxon>
        <taxon>Helotiales</taxon>
        <taxon>Sclerotiniaceae</taxon>
        <taxon>Botrytis</taxon>
    </lineage>
</organism>
<protein>
    <submittedName>
        <fullName evidence="2">Uncharacterized protein</fullName>
    </submittedName>
</protein>
<keyword evidence="1" id="KW-0175">Coiled coil</keyword>
<gene>
    <name evidence="2" type="ORF">BCIN_01g08830</name>
</gene>
<dbReference type="VEuPathDB" id="FungiDB:Bcin01g08830"/>
<evidence type="ECO:0000313" key="2">
    <source>
        <dbReference type="EMBL" id="ATZ46249.1"/>
    </source>
</evidence>
<reference evidence="2 3" key="1">
    <citation type="journal article" date="2011" name="PLoS Genet.">
        <title>Genomic analysis of the necrotrophic fungal pathogens Sclerotinia sclerotiorum and Botrytis cinerea.</title>
        <authorList>
            <person name="Amselem J."/>
            <person name="Cuomo C.A."/>
            <person name="van Kan J.A."/>
            <person name="Viaud M."/>
            <person name="Benito E.P."/>
            <person name="Couloux A."/>
            <person name="Coutinho P.M."/>
            <person name="de Vries R.P."/>
            <person name="Dyer P.S."/>
            <person name="Fillinger S."/>
            <person name="Fournier E."/>
            <person name="Gout L."/>
            <person name="Hahn M."/>
            <person name="Kohn L."/>
            <person name="Lapalu N."/>
            <person name="Plummer K.M."/>
            <person name="Pradier J.M."/>
            <person name="Quevillon E."/>
            <person name="Sharon A."/>
            <person name="Simon A."/>
            <person name="ten Have A."/>
            <person name="Tudzynski B."/>
            <person name="Tudzynski P."/>
            <person name="Wincker P."/>
            <person name="Andrew M."/>
            <person name="Anthouard V."/>
            <person name="Beever R.E."/>
            <person name="Beffa R."/>
            <person name="Benoit I."/>
            <person name="Bouzid O."/>
            <person name="Brault B."/>
            <person name="Chen Z."/>
            <person name="Choquer M."/>
            <person name="Collemare J."/>
            <person name="Cotton P."/>
            <person name="Danchin E.G."/>
            <person name="Da Silva C."/>
            <person name="Gautier A."/>
            <person name="Giraud C."/>
            <person name="Giraud T."/>
            <person name="Gonzalez C."/>
            <person name="Grossetete S."/>
            <person name="Guldener U."/>
            <person name="Henrissat B."/>
            <person name="Howlett B.J."/>
            <person name="Kodira C."/>
            <person name="Kretschmer M."/>
            <person name="Lappartient A."/>
            <person name="Leroch M."/>
            <person name="Levis C."/>
            <person name="Mauceli E."/>
            <person name="Neuveglise C."/>
            <person name="Oeser B."/>
            <person name="Pearson M."/>
            <person name="Poulain J."/>
            <person name="Poussereau N."/>
            <person name="Quesneville H."/>
            <person name="Rascle C."/>
            <person name="Schumacher J."/>
            <person name="Segurens B."/>
            <person name="Sexton A."/>
            <person name="Silva E."/>
            <person name="Sirven C."/>
            <person name="Soanes D.M."/>
            <person name="Talbot N.J."/>
            <person name="Templeton M."/>
            <person name="Yandava C."/>
            <person name="Yarden O."/>
            <person name="Zeng Q."/>
            <person name="Rollins J.A."/>
            <person name="Lebrun M.H."/>
            <person name="Dickman M."/>
        </authorList>
    </citation>
    <scope>NUCLEOTIDE SEQUENCE [LARGE SCALE GENOMIC DNA]</scope>
    <source>
        <strain evidence="2 3">B05.10</strain>
    </source>
</reference>